<protein>
    <submittedName>
        <fullName evidence="1">Uncharacterized protein</fullName>
    </submittedName>
</protein>
<dbReference type="EMBL" id="CAJOAY010036229">
    <property type="protein sequence ID" value="CAF4455961.1"/>
    <property type="molecule type" value="Genomic_DNA"/>
</dbReference>
<name>A0A820SL78_9BILA</name>
<reference evidence="1" key="1">
    <citation type="submission" date="2021-02" db="EMBL/GenBank/DDBJ databases">
        <authorList>
            <person name="Nowell W R."/>
        </authorList>
    </citation>
    <scope>NUCLEOTIDE SEQUENCE</scope>
</reference>
<organism evidence="1 2">
    <name type="scientific">Adineta steineri</name>
    <dbReference type="NCBI Taxonomy" id="433720"/>
    <lineage>
        <taxon>Eukaryota</taxon>
        <taxon>Metazoa</taxon>
        <taxon>Spiralia</taxon>
        <taxon>Gnathifera</taxon>
        <taxon>Rotifera</taxon>
        <taxon>Eurotatoria</taxon>
        <taxon>Bdelloidea</taxon>
        <taxon>Adinetida</taxon>
        <taxon>Adinetidae</taxon>
        <taxon>Adineta</taxon>
    </lineage>
</organism>
<dbReference type="AlphaFoldDB" id="A0A820SL78"/>
<dbReference type="Proteomes" id="UP000663881">
    <property type="component" value="Unassembled WGS sequence"/>
</dbReference>
<gene>
    <name evidence="1" type="ORF">OKA104_LOCUS54416</name>
</gene>
<evidence type="ECO:0000313" key="1">
    <source>
        <dbReference type="EMBL" id="CAF4455961.1"/>
    </source>
</evidence>
<sequence>CCLSGFVDEKTASEIQSFFDSANTPIVTRAVKQVVETIQMRSKVLKRDSKAIEEYLSQY</sequence>
<accession>A0A820SL78</accession>
<feature type="non-terminal residue" evidence="1">
    <location>
        <position position="1"/>
    </location>
</feature>
<proteinExistence type="predicted"/>
<comment type="caution">
    <text evidence="1">The sequence shown here is derived from an EMBL/GenBank/DDBJ whole genome shotgun (WGS) entry which is preliminary data.</text>
</comment>
<evidence type="ECO:0000313" key="2">
    <source>
        <dbReference type="Proteomes" id="UP000663881"/>
    </source>
</evidence>
<dbReference type="Gene3D" id="1.25.50.20">
    <property type="match status" value="1"/>
</dbReference>